<dbReference type="GO" id="GO:0008270">
    <property type="term" value="F:zinc ion binding"/>
    <property type="evidence" value="ECO:0007669"/>
    <property type="project" value="UniProtKB-KW"/>
</dbReference>
<name>A0A318D013_9GAMM</name>
<evidence type="ECO:0000259" key="6">
    <source>
        <dbReference type="Pfam" id="PF01258"/>
    </source>
</evidence>
<keyword evidence="2" id="KW-0863">Zinc-finger</keyword>
<feature type="domain" description="Zinc finger DksA/TraR C4-type" evidence="6">
    <location>
        <begin position="38"/>
        <end position="70"/>
    </location>
</feature>
<keyword evidence="3" id="KW-0862">Zinc</keyword>
<proteinExistence type="predicted"/>
<protein>
    <submittedName>
        <fullName evidence="7">DksA/TraR family C4-type zinc finger protein</fullName>
    </submittedName>
</protein>
<accession>A0A318D013</accession>
<dbReference type="OrthoDB" id="962301at2"/>
<dbReference type="RefSeq" id="WP_110201445.1">
    <property type="nucleotide sequence ID" value="NZ_QICH01000003.1"/>
</dbReference>
<keyword evidence="8" id="KW-1185">Reference proteome</keyword>
<dbReference type="SUPFAM" id="SSF57716">
    <property type="entry name" value="Glucocorticoid receptor-like (DNA-binding domain)"/>
    <property type="match status" value="1"/>
</dbReference>
<dbReference type="PANTHER" id="PTHR38777">
    <property type="entry name" value="FELS-2 PROPHAGE PROTEIN"/>
    <property type="match status" value="1"/>
</dbReference>
<evidence type="ECO:0000256" key="5">
    <source>
        <dbReference type="SAM" id="MobiDB-lite"/>
    </source>
</evidence>
<dbReference type="PANTHER" id="PTHR38777:SF1">
    <property type="entry name" value="DNAK SUPPRESSOR PROTEIN"/>
    <property type="match status" value="1"/>
</dbReference>
<reference evidence="7 8" key="1">
    <citation type="submission" date="2018-05" db="EMBL/GenBank/DDBJ databases">
        <title>Kangiella spongicola genome sequence.</title>
        <authorList>
            <person name="Maclea K.S."/>
            <person name="Goen A.E."/>
            <person name="Kelley C."/>
            <person name="Underriner A."/>
            <person name="Silverwood T."/>
            <person name="Trachtenberg A.M."/>
        </authorList>
    </citation>
    <scope>NUCLEOTIDE SEQUENCE [LARGE SCALE GENOMIC DNA]</scope>
    <source>
        <strain evidence="7 8">ATCC BAA-2076</strain>
    </source>
</reference>
<dbReference type="Pfam" id="PF01258">
    <property type="entry name" value="zf-dskA_traR"/>
    <property type="match status" value="1"/>
</dbReference>
<dbReference type="GO" id="GO:1900378">
    <property type="term" value="P:positive regulation of secondary metabolite biosynthetic process"/>
    <property type="evidence" value="ECO:0007669"/>
    <property type="project" value="TreeGrafter"/>
</dbReference>
<feature type="region of interest" description="Disordered" evidence="5">
    <location>
        <begin position="69"/>
        <end position="89"/>
    </location>
</feature>
<gene>
    <name evidence="7" type="ORF">DL796_09340</name>
</gene>
<dbReference type="PROSITE" id="PS51128">
    <property type="entry name" value="ZF_DKSA_2"/>
    <property type="match status" value="1"/>
</dbReference>
<evidence type="ECO:0000256" key="4">
    <source>
        <dbReference type="PROSITE-ProRule" id="PRU00510"/>
    </source>
</evidence>
<evidence type="ECO:0000313" key="7">
    <source>
        <dbReference type="EMBL" id="PXF62536.1"/>
    </source>
</evidence>
<dbReference type="NCBIfam" id="NF008243">
    <property type="entry name" value="PRK11019.1"/>
    <property type="match status" value="1"/>
</dbReference>
<dbReference type="InterPro" id="IPR000962">
    <property type="entry name" value="Znf_DskA_TraR"/>
</dbReference>
<dbReference type="AlphaFoldDB" id="A0A318D013"/>
<feature type="zinc finger region" description="dksA C4-type" evidence="4">
    <location>
        <begin position="40"/>
        <end position="64"/>
    </location>
</feature>
<dbReference type="EMBL" id="QICH01000003">
    <property type="protein sequence ID" value="PXF62536.1"/>
    <property type="molecule type" value="Genomic_DNA"/>
</dbReference>
<organism evidence="7 8">
    <name type="scientific">Kangiella spongicola</name>
    <dbReference type="NCBI Taxonomy" id="796379"/>
    <lineage>
        <taxon>Bacteria</taxon>
        <taxon>Pseudomonadati</taxon>
        <taxon>Pseudomonadota</taxon>
        <taxon>Gammaproteobacteria</taxon>
        <taxon>Kangiellales</taxon>
        <taxon>Kangiellaceae</taxon>
        <taxon>Kangiella</taxon>
    </lineage>
</organism>
<evidence type="ECO:0000256" key="3">
    <source>
        <dbReference type="ARBA" id="ARBA00022833"/>
    </source>
</evidence>
<evidence type="ECO:0000256" key="1">
    <source>
        <dbReference type="ARBA" id="ARBA00022723"/>
    </source>
</evidence>
<comment type="caution">
    <text evidence="7">The sequence shown here is derived from an EMBL/GenBank/DDBJ whole genome shotgun (WGS) entry which is preliminary data.</text>
</comment>
<dbReference type="Gene3D" id="1.20.120.910">
    <property type="entry name" value="DksA, coiled-coil domain"/>
    <property type="match status" value="1"/>
</dbReference>
<keyword evidence="1" id="KW-0479">Metal-binding</keyword>
<evidence type="ECO:0000256" key="2">
    <source>
        <dbReference type="ARBA" id="ARBA00022771"/>
    </source>
</evidence>
<dbReference type="Proteomes" id="UP000247689">
    <property type="component" value="Unassembled WGS sequence"/>
</dbReference>
<sequence length="89" mass="10125">MATGWAKEGAVQEQIESTIKDAVEKARSEMNNSGESLTHCEWCDVKIPEARRKAVKGVRFCIECQQEFEKEKQASSSYNRRGSKDSQLR</sequence>
<evidence type="ECO:0000313" key="8">
    <source>
        <dbReference type="Proteomes" id="UP000247689"/>
    </source>
</evidence>